<name>A0A1R4JL70_9MICC</name>
<dbReference type="EMBL" id="FUKP01000063">
    <property type="protein sequence ID" value="SJN32768.1"/>
    <property type="molecule type" value="Genomic_DNA"/>
</dbReference>
<gene>
    <name evidence="1" type="ORF">FM125_09230</name>
</gene>
<reference evidence="1 2" key="1">
    <citation type="submission" date="2017-02" db="EMBL/GenBank/DDBJ databases">
        <authorList>
            <person name="Peterson S.W."/>
        </authorList>
    </citation>
    <scope>NUCLEOTIDE SEQUENCE [LARGE SCALE GENOMIC DNA]</scope>
    <source>
        <strain evidence="1 2">2B3F</strain>
    </source>
</reference>
<evidence type="ECO:0000313" key="1">
    <source>
        <dbReference type="EMBL" id="SJN32768.1"/>
    </source>
</evidence>
<sequence>MALTCAGEGSDTESSAGGYCAGHSVRLEWRLHVRPSRSTPPRRPSTDH</sequence>
<dbReference type="AlphaFoldDB" id="A0A1R4JL70"/>
<proteinExistence type="predicted"/>
<dbReference type="Proteomes" id="UP000196230">
    <property type="component" value="Unassembled WGS sequence"/>
</dbReference>
<organism evidence="1 2">
    <name type="scientific">Micrococcus lylae</name>
    <dbReference type="NCBI Taxonomy" id="1273"/>
    <lineage>
        <taxon>Bacteria</taxon>
        <taxon>Bacillati</taxon>
        <taxon>Actinomycetota</taxon>
        <taxon>Actinomycetes</taxon>
        <taxon>Micrococcales</taxon>
        <taxon>Micrococcaceae</taxon>
        <taxon>Micrococcus</taxon>
    </lineage>
</organism>
<evidence type="ECO:0000313" key="2">
    <source>
        <dbReference type="Proteomes" id="UP000196230"/>
    </source>
</evidence>
<protein>
    <submittedName>
        <fullName evidence="1">Uncharacterized protein</fullName>
    </submittedName>
</protein>
<accession>A0A1R4JL70</accession>